<dbReference type="Proteomes" id="UP000447355">
    <property type="component" value="Unassembled WGS sequence"/>
</dbReference>
<comment type="caution">
    <text evidence="4">The sequence shown here is derived from an EMBL/GenBank/DDBJ whole genome shotgun (WGS) entry which is preliminary data.</text>
</comment>
<evidence type="ECO:0000256" key="2">
    <source>
        <dbReference type="SAM" id="SignalP"/>
    </source>
</evidence>
<accession>A0A845GI35</accession>
<dbReference type="Gene3D" id="3.40.50.1820">
    <property type="entry name" value="alpha/beta hydrolase"/>
    <property type="match status" value="1"/>
</dbReference>
<evidence type="ECO:0000256" key="1">
    <source>
        <dbReference type="ARBA" id="ARBA00022729"/>
    </source>
</evidence>
<proteinExistence type="predicted"/>
<reference evidence="4" key="1">
    <citation type="submission" date="2019-12" db="EMBL/GenBank/DDBJ databases">
        <title>Novel species isolated from a subtropical stream in China.</title>
        <authorList>
            <person name="Lu H."/>
        </authorList>
    </citation>
    <scope>NUCLEOTIDE SEQUENCE [LARGE SCALE GENOMIC DNA]</scope>
    <source>
        <strain evidence="4">FT81W</strain>
    </source>
</reference>
<name>A0A845GI35_9BURK</name>
<organism evidence="4 5">
    <name type="scientific">Duganella vulcania</name>
    <dbReference type="NCBI Taxonomy" id="2692166"/>
    <lineage>
        <taxon>Bacteria</taxon>
        <taxon>Pseudomonadati</taxon>
        <taxon>Pseudomonadota</taxon>
        <taxon>Betaproteobacteria</taxon>
        <taxon>Burkholderiales</taxon>
        <taxon>Oxalobacteraceae</taxon>
        <taxon>Telluria group</taxon>
        <taxon>Duganella</taxon>
    </lineage>
</organism>
<evidence type="ECO:0000313" key="4">
    <source>
        <dbReference type="EMBL" id="MYM93954.1"/>
    </source>
</evidence>
<dbReference type="AlphaFoldDB" id="A0A845GI35"/>
<feature type="domain" description="Phospholipase/carboxylesterase/thioesterase" evidence="3">
    <location>
        <begin position="147"/>
        <end position="263"/>
    </location>
</feature>
<dbReference type="GO" id="GO:0016787">
    <property type="term" value="F:hydrolase activity"/>
    <property type="evidence" value="ECO:0007669"/>
    <property type="project" value="InterPro"/>
</dbReference>
<sequence>MALRGVVLALMLAAGCACAAQPELLTDRTTPARQASDAALLKSLSRDVFLNGAYAGPTGRLAYRLMPPADVQSGKRYPLVIVLHGSGAIGNDNASQLGALAMSWTAPAIGKRYPAYILVPQFAERSANYAPSAADGLLASRPGPNLPTLAALVDNLKPQFAIDPERIYITGFSMGASAATQAVLQRRDLFAAAVAFSGIAPERATAAQLKDLPLLLVHGDADTENPIEPDRALFAALQRQPGGAKARMLEYRGMEHTVPADMLLAPDWRDWLFDQRQGEGR</sequence>
<dbReference type="RefSeq" id="WP_161083146.1">
    <property type="nucleotide sequence ID" value="NZ_WWCX01000009.1"/>
</dbReference>
<dbReference type="InterPro" id="IPR050955">
    <property type="entry name" value="Plant_Biomass_Hydrol_Est"/>
</dbReference>
<feature type="signal peptide" evidence="2">
    <location>
        <begin position="1"/>
        <end position="19"/>
    </location>
</feature>
<dbReference type="InterPro" id="IPR029058">
    <property type="entry name" value="AB_hydrolase_fold"/>
</dbReference>
<evidence type="ECO:0000313" key="5">
    <source>
        <dbReference type="Proteomes" id="UP000447355"/>
    </source>
</evidence>
<gene>
    <name evidence="4" type="ORF">GTP90_08800</name>
</gene>
<protein>
    <submittedName>
        <fullName evidence="4">Prolyl oligopeptidase family serine peptidase</fullName>
    </submittedName>
</protein>
<keyword evidence="1 2" id="KW-0732">Signal</keyword>
<dbReference type="InterPro" id="IPR003140">
    <property type="entry name" value="PLipase/COase/thioEstase"/>
</dbReference>
<dbReference type="SUPFAM" id="SSF53474">
    <property type="entry name" value="alpha/beta-Hydrolases"/>
    <property type="match status" value="1"/>
</dbReference>
<dbReference type="PROSITE" id="PS51257">
    <property type="entry name" value="PROKAR_LIPOPROTEIN"/>
    <property type="match status" value="1"/>
</dbReference>
<feature type="chain" id="PRO_5032661778" evidence="2">
    <location>
        <begin position="20"/>
        <end position="281"/>
    </location>
</feature>
<dbReference type="PANTHER" id="PTHR43037:SF1">
    <property type="entry name" value="BLL1128 PROTEIN"/>
    <property type="match status" value="1"/>
</dbReference>
<dbReference type="EMBL" id="WWCX01000009">
    <property type="protein sequence ID" value="MYM93954.1"/>
    <property type="molecule type" value="Genomic_DNA"/>
</dbReference>
<dbReference type="PANTHER" id="PTHR43037">
    <property type="entry name" value="UNNAMED PRODUCT-RELATED"/>
    <property type="match status" value="1"/>
</dbReference>
<dbReference type="Pfam" id="PF02230">
    <property type="entry name" value="Abhydrolase_2"/>
    <property type="match status" value="1"/>
</dbReference>
<evidence type="ECO:0000259" key="3">
    <source>
        <dbReference type="Pfam" id="PF02230"/>
    </source>
</evidence>